<sequence length="133" mass="14557">MMRNFIIIAVLSALVACYADIPSLEPMSLVYDEDDTSIDGKLMSSADVNLKNTAWVVISEWQCNAPAVAGLVQRVRVHYDGAPNLTINRLIVTYTVTPAAVDWTPLSTNVMTVIIRSHAGQQVNANVTLLRRA</sequence>
<keyword evidence="1" id="KW-0732">Signal</keyword>
<evidence type="ECO:0000256" key="1">
    <source>
        <dbReference type="SAM" id="SignalP"/>
    </source>
</evidence>
<organism evidence="2 3">
    <name type="scientific">Spodoptera litura</name>
    <name type="common">Asian cotton leafworm</name>
    <dbReference type="NCBI Taxonomy" id="69820"/>
    <lineage>
        <taxon>Eukaryota</taxon>
        <taxon>Metazoa</taxon>
        <taxon>Ecdysozoa</taxon>
        <taxon>Arthropoda</taxon>
        <taxon>Hexapoda</taxon>
        <taxon>Insecta</taxon>
        <taxon>Pterygota</taxon>
        <taxon>Neoptera</taxon>
        <taxon>Endopterygota</taxon>
        <taxon>Lepidoptera</taxon>
        <taxon>Glossata</taxon>
        <taxon>Ditrysia</taxon>
        <taxon>Noctuoidea</taxon>
        <taxon>Noctuidae</taxon>
        <taxon>Amphipyrinae</taxon>
        <taxon>Spodoptera</taxon>
    </lineage>
</organism>
<dbReference type="GeneID" id="111350960"/>
<dbReference type="KEGG" id="sliu:111350960"/>
<evidence type="ECO:0000313" key="3">
    <source>
        <dbReference type="RefSeq" id="XP_022818459.1"/>
    </source>
</evidence>
<reference evidence="3" key="1">
    <citation type="submission" date="2025-08" db="UniProtKB">
        <authorList>
            <consortium name="RefSeq"/>
        </authorList>
    </citation>
    <scope>IDENTIFICATION</scope>
    <source>
        <strain evidence="3">Ishihara</strain>
        <tissue evidence="3">Whole body</tissue>
    </source>
</reference>
<evidence type="ECO:0000313" key="2">
    <source>
        <dbReference type="Proteomes" id="UP000301870"/>
    </source>
</evidence>
<proteinExistence type="predicted"/>
<feature type="signal peptide" evidence="1">
    <location>
        <begin position="1"/>
        <end position="19"/>
    </location>
</feature>
<dbReference type="PROSITE" id="PS51257">
    <property type="entry name" value="PROKAR_LIPOPROTEIN"/>
    <property type="match status" value="1"/>
</dbReference>
<dbReference type="AlphaFoldDB" id="A0A9J7ILK8"/>
<protein>
    <submittedName>
        <fullName evidence="3">Uncharacterized protein LOC111350960 isoform X1</fullName>
    </submittedName>
</protein>
<accession>A0A9J7ILK8</accession>
<feature type="chain" id="PRO_5039947609" evidence="1">
    <location>
        <begin position="20"/>
        <end position="133"/>
    </location>
</feature>
<dbReference type="OrthoDB" id="7368699at2759"/>
<gene>
    <name evidence="3" type="primary">LOC111350960</name>
</gene>
<dbReference type="Proteomes" id="UP000301870">
    <property type="component" value="Chromosome 12"/>
</dbReference>
<name>A0A9J7ILK8_SPOLT</name>
<keyword evidence="2" id="KW-1185">Reference proteome</keyword>
<dbReference type="RefSeq" id="XP_022818459.1">
    <property type="nucleotide sequence ID" value="XM_022962691.1"/>
</dbReference>